<dbReference type="PROSITE" id="PS51186">
    <property type="entry name" value="GNAT"/>
    <property type="match status" value="2"/>
</dbReference>
<dbReference type="CDD" id="cd04301">
    <property type="entry name" value="NAT_SF"/>
    <property type="match status" value="1"/>
</dbReference>
<proteinExistence type="predicted"/>
<sequence length="319" mass="35952">MLFIIKEATLEDLATVLTFNSQANINKETELSIDTAVQLFKQMKSYPDYTLFIIMEENRIVGSFSLLIMDNLAHQGTPSGIIDNLAIDVNVKQLGIRQAMLDFSIKYCHDRQCYKLTLPSNEFITDELSDFEHHGKCFVMDFENKTKKEKKNISFLSIITSLKIREATREDLPEILDLYAQPGMDDGSILSTLQATIMYKKMRSYPNYKIFACLSEGSIVGTFALLIAPNLIHNGNALAIIEDVMVSPKTQGKGIGKFMMSFAIHASEELNCYKMALSSNLKREMAHNFYKSLGFEEIGASFLIKPPHELTIESIAAKI</sequence>
<protein>
    <recommendedName>
        <fullName evidence="1">N-acetyltransferase domain-containing protein</fullName>
    </recommendedName>
</protein>
<dbReference type="SUPFAM" id="SSF55729">
    <property type="entry name" value="Acyl-CoA N-acyltransferases (Nat)"/>
    <property type="match status" value="2"/>
</dbReference>
<dbReference type="PANTHER" id="PTHR13355">
    <property type="entry name" value="GLUCOSAMINE 6-PHOSPHATE N-ACETYLTRANSFERASE"/>
    <property type="match status" value="1"/>
</dbReference>
<dbReference type="GO" id="GO:0004343">
    <property type="term" value="F:glucosamine 6-phosphate N-acetyltransferase activity"/>
    <property type="evidence" value="ECO:0007669"/>
    <property type="project" value="TreeGrafter"/>
</dbReference>
<accession>A0A6F8T881</accession>
<feature type="domain" description="N-acetyltransferase" evidence="1">
    <location>
        <begin position="162"/>
        <end position="313"/>
    </location>
</feature>
<dbReference type="InterPro" id="IPR016181">
    <property type="entry name" value="Acyl_CoA_acyltransferase"/>
</dbReference>
<dbReference type="AlphaFoldDB" id="A0A6F8T881"/>
<dbReference type="RefSeq" id="WP_173237704.1">
    <property type="nucleotide sequence ID" value="NZ_AP022839.1"/>
</dbReference>
<feature type="domain" description="N-acetyltransferase" evidence="1">
    <location>
        <begin position="3"/>
        <end position="154"/>
    </location>
</feature>
<evidence type="ECO:0000313" key="2">
    <source>
        <dbReference type="EMBL" id="BCA96350.1"/>
    </source>
</evidence>
<gene>
    <name evidence="2" type="ORF">TUM19329_27110</name>
</gene>
<organism evidence="2 3">
    <name type="scientific">Legionella antarctica</name>
    <dbReference type="NCBI Taxonomy" id="2708020"/>
    <lineage>
        <taxon>Bacteria</taxon>
        <taxon>Pseudomonadati</taxon>
        <taxon>Pseudomonadota</taxon>
        <taxon>Gammaproteobacteria</taxon>
        <taxon>Legionellales</taxon>
        <taxon>Legionellaceae</taxon>
        <taxon>Legionella</taxon>
    </lineage>
</organism>
<dbReference type="PANTHER" id="PTHR13355:SF11">
    <property type="entry name" value="GLUCOSAMINE 6-PHOSPHATE N-ACETYLTRANSFERASE"/>
    <property type="match status" value="1"/>
</dbReference>
<evidence type="ECO:0000259" key="1">
    <source>
        <dbReference type="PROSITE" id="PS51186"/>
    </source>
</evidence>
<dbReference type="InterPro" id="IPR039143">
    <property type="entry name" value="GNPNAT1-like"/>
</dbReference>
<dbReference type="Pfam" id="PF00583">
    <property type="entry name" value="Acetyltransf_1"/>
    <property type="match status" value="2"/>
</dbReference>
<dbReference type="InterPro" id="IPR000182">
    <property type="entry name" value="GNAT_dom"/>
</dbReference>
<keyword evidence="3" id="KW-1185">Reference proteome</keyword>
<name>A0A6F8T881_9GAMM</name>
<dbReference type="EMBL" id="AP022839">
    <property type="protein sequence ID" value="BCA96350.1"/>
    <property type="molecule type" value="Genomic_DNA"/>
</dbReference>
<dbReference type="Gene3D" id="3.40.630.30">
    <property type="match status" value="2"/>
</dbReference>
<reference evidence="2" key="1">
    <citation type="journal article" date="2020" name="Microbiol. Resour. Announc.">
        <title>Complete Genome Sequence of Novel Psychrotolerant Legionella Strain TUM19329, Isolated from Antarctic Lake Sediment.</title>
        <authorList>
            <person name="Shimada S."/>
            <person name="Nakai R."/>
            <person name="Aoki K."/>
            <person name="Shimoeda N."/>
            <person name="Ohno G."/>
            <person name="Miyazaki Y."/>
            <person name="Kudoh S."/>
            <person name="Imura S."/>
            <person name="Watanabe K."/>
            <person name="Ishii Y."/>
            <person name="Tateda K."/>
        </authorList>
    </citation>
    <scope>NUCLEOTIDE SEQUENCE [LARGE SCALE GENOMIC DNA]</scope>
    <source>
        <strain evidence="2">TUM19329</strain>
    </source>
</reference>
<dbReference type="KEGG" id="lant:TUM19329_27110"/>
<evidence type="ECO:0000313" key="3">
    <source>
        <dbReference type="Proteomes" id="UP000502894"/>
    </source>
</evidence>
<dbReference type="Proteomes" id="UP000502894">
    <property type="component" value="Chromosome"/>
</dbReference>